<evidence type="ECO:0000313" key="5">
    <source>
        <dbReference type="EMBL" id="KKS96061.1"/>
    </source>
</evidence>
<evidence type="ECO:0000256" key="1">
    <source>
        <dbReference type="ARBA" id="ARBA00005842"/>
    </source>
</evidence>
<sequence length="299" mass="34112">MDIGTGKDIPKNSNFRITPGVIQDSQSGILNHQDIKIGYYLIDGIPLWLVDIVKPDFNFHLSLYRRLALAVIADISRRGKLPLVVGGTGLYIKSLLTDMPDMEILPDADLRQQLSGKNSNELGEILRARDFVKWQKMNVSDRQNPRRLVRAIEVAGKRPAEKTILPVFDFLMVYLKGPKTWLDDRIKKRVAERISAGVVAETDNLIKDGYDFNLPSFSASPYRQLAAYFTGGKKPELLDQALNNWQKAEKDYAQRQTVWFDKMARQFSAPGKVMEVDASKINRKQLEVEIGEWYTKRRA</sequence>
<comment type="similarity">
    <text evidence="1">Belongs to the IPP transferase family.</text>
</comment>
<dbReference type="Gene3D" id="3.40.50.300">
    <property type="entry name" value="P-loop containing nucleotide triphosphate hydrolases"/>
    <property type="match status" value="1"/>
</dbReference>
<accession>A0A0G1FM20</accession>
<dbReference type="GO" id="GO:0006400">
    <property type="term" value="P:tRNA modification"/>
    <property type="evidence" value="ECO:0007669"/>
    <property type="project" value="TreeGrafter"/>
</dbReference>
<dbReference type="EMBL" id="LCFP01000012">
    <property type="protein sequence ID" value="KKS96061.1"/>
    <property type="molecule type" value="Genomic_DNA"/>
</dbReference>
<keyword evidence="2 5" id="KW-0808">Transferase</keyword>
<evidence type="ECO:0000256" key="4">
    <source>
        <dbReference type="ARBA" id="ARBA00022840"/>
    </source>
</evidence>
<dbReference type="PANTHER" id="PTHR11088:SF60">
    <property type="entry name" value="TRNA DIMETHYLALLYLTRANSFERASE"/>
    <property type="match status" value="1"/>
</dbReference>
<dbReference type="InterPro" id="IPR027417">
    <property type="entry name" value="P-loop_NTPase"/>
</dbReference>
<keyword evidence="4" id="KW-0067">ATP-binding</keyword>
<keyword evidence="3" id="KW-0547">Nucleotide-binding</keyword>
<dbReference type="EC" id="2.5.1.75" evidence="5"/>
<gene>
    <name evidence="5" type="primary">miaA</name>
    <name evidence="5" type="ORF">UV73_C0012G0089</name>
</gene>
<comment type="caution">
    <text evidence="5">The sequence shown here is derived from an EMBL/GenBank/DDBJ whole genome shotgun (WGS) entry which is preliminary data.</text>
</comment>
<proteinExistence type="inferred from homology"/>
<organism evidence="5 6">
    <name type="scientific">Candidatus Gottesmanbacteria bacterium GW2011_GWA2_43_14</name>
    <dbReference type="NCBI Taxonomy" id="1618443"/>
    <lineage>
        <taxon>Bacteria</taxon>
        <taxon>Candidatus Gottesmaniibacteriota</taxon>
    </lineage>
</organism>
<evidence type="ECO:0000313" key="6">
    <source>
        <dbReference type="Proteomes" id="UP000034894"/>
    </source>
</evidence>
<dbReference type="STRING" id="1618443.UV73_C0012G0089"/>
<dbReference type="GO" id="GO:0052381">
    <property type="term" value="F:tRNA dimethylallyltransferase activity"/>
    <property type="evidence" value="ECO:0007669"/>
    <property type="project" value="UniProtKB-EC"/>
</dbReference>
<protein>
    <submittedName>
        <fullName evidence="5">tRNA delta(2)-isopentenylpyrophosphate transferase, tRNA dimethylallyltransferase</fullName>
        <ecNumber evidence="5">2.5.1.75</ecNumber>
    </submittedName>
</protein>
<dbReference type="InterPro" id="IPR039657">
    <property type="entry name" value="Dimethylallyltransferase"/>
</dbReference>
<evidence type="ECO:0000256" key="2">
    <source>
        <dbReference type="ARBA" id="ARBA00022679"/>
    </source>
</evidence>
<dbReference type="PATRIC" id="fig|1618443.3.peg.1413"/>
<reference evidence="5 6" key="1">
    <citation type="journal article" date="2015" name="Nature">
        <title>rRNA introns, odd ribosomes, and small enigmatic genomes across a large radiation of phyla.</title>
        <authorList>
            <person name="Brown C.T."/>
            <person name="Hug L.A."/>
            <person name="Thomas B.C."/>
            <person name="Sharon I."/>
            <person name="Castelle C.J."/>
            <person name="Singh A."/>
            <person name="Wilkins M.J."/>
            <person name="Williams K.H."/>
            <person name="Banfield J.F."/>
        </authorList>
    </citation>
    <scope>NUCLEOTIDE SEQUENCE [LARGE SCALE GENOMIC DNA]</scope>
</reference>
<dbReference type="Proteomes" id="UP000034894">
    <property type="component" value="Unassembled WGS sequence"/>
</dbReference>
<name>A0A0G1FM20_9BACT</name>
<dbReference type="PANTHER" id="PTHR11088">
    <property type="entry name" value="TRNA DIMETHYLALLYLTRANSFERASE"/>
    <property type="match status" value="1"/>
</dbReference>
<dbReference type="AlphaFoldDB" id="A0A0G1FM20"/>
<dbReference type="Pfam" id="PF01715">
    <property type="entry name" value="IPPT"/>
    <property type="match status" value="1"/>
</dbReference>
<dbReference type="GO" id="GO:0005524">
    <property type="term" value="F:ATP binding"/>
    <property type="evidence" value="ECO:0007669"/>
    <property type="project" value="UniProtKB-KW"/>
</dbReference>
<evidence type="ECO:0000256" key="3">
    <source>
        <dbReference type="ARBA" id="ARBA00022741"/>
    </source>
</evidence>